<dbReference type="Proteomes" id="UP000663852">
    <property type="component" value="Unassembled WGS sequence"/>
</dbReference>
<sequence length="14" mass="1741">MCASIDRRDWLEFV</sequence>
<evidence type="ECO:0000313" key="2">
    <source>
        <dbReference type="Proteomes" id="UP000663852"/>
    </source>
</evidence>
<name>A0A815Y3H9_ADIRI</name>
<dbReference type="EMBL" id="CAJNOJ010003966">
    <property type="protein sequence ID" value="CAF1565951.1"/>
    <property type="molecule type" value="Genomic_DNA"/>
</dbReference>
<reference evidence="1" key="1">
    <citation type="submission" date="2021-02" db="EMBL/GenBank/DDBJ databases">
        <authorList>
            <person name="Nowell W R."/>
        </authorList>
    </citation>
    <scope>NUCLEOTIDE SEQUENCE</scope>
</reference>
<comment type="caution">
    <text evidence="1">The sequence shown here is derived from an EMBL/GenBank/DDBJ whole genome shotgun (WGS) entry which is preliminary data.</text>
</comment>
<feature type="non-terminal residue" evidence="1">
    <location>
        <position position="1"/>
    </location>
</feature>
<protein>
    <submittedName>
        <fullName evidence="1">Uncharacterized protein</fullName>
    </submittedName>
</protein>
<gene>
    <name evidence="1" type="ORF">EDS130_LOCUS46808</name>
</gene>
<evidence type="ECO:0000313" key="1">
    <source>
        <dbReference type="EMBL" id="CAF1565951.1"/>
    </source>
</evidence>
<proteinExistence type="predicted"/>
<organism evidence="1 2">
    <name type="scientific">Adineta ricciae</name>
    <name type="common">Rotifer</name>
    <dbReference type="NCBI Taxonomy" id="249248"/>
    <lineage>
        <taxon>Eukaryota</taxon>
        <taxon>Metazoa</taxon>
        <taxon>Spiralia</taxon>
        <taxon>Gnathifera</taxon>
        <taxon>Rotifera</taxon>
        <taxon>Eurotatoria</taxon>
        <taxon>Bdelloidea</taxon>
        <taxon>Adinetida</taxon>
        <taxon>Adinetidae</taxon>
        <taxon>Adineta</taxon>
    </lineage>
</organism>
<accession>A0A815Y3H9</accession>